<evidence type="ECO:0000313" key="9">
    <source>
        <dbReference type="Proteomes" id="UP000182200"/>
    </source>
</evidence>
<dbReference type="InterPro" id="IPR010982">
    <property type="entry name" value="Lambda_DNA-bd_dom_sf"/>
</dbReference>
<feature type="domain" description="HTH cro/C1-type" evidence="5">
    <location>
        <begin position="3"/>
        <end position="49"/>
    </location>
</feature>
<dbReference type="AlphaFoldDB" id="A0A0P1MIW0"/>
<dbReference type="GO" id="GO:0000976">
    <property type="term" value="F:transcription cis-regulatory region binding"/>
    <property type="evidence" value="ECO:0007669"/>
    <property type="project" value="TreeGrafter"/>
</dbReference>
<dbReference type="SUPFAM" id="SSF53822">
    <property type="entry name" value="Periplasmic binding protein-like I"/>
    <property type="match status" value="1"/>
</dbReference>
<keyword evidence="2" id="KW-0238">DNA-binding</keyword>
<accession>A0A0P1M7H1</accession>
<accession>A0A0S4N423</accession>
<dbReference type="STRING" id="1633631.GCA_001442925_01302"/>
<accession>A0A0P1M2V2</accession>
<dbReference type="EMBL" id="FAOP01000005">
    <property type="protein sequence ID" value="CUU05627.1"/>
    <property type="molecule type" value="Genomic_DNA"/>
</dbReference>
<dbReference type="SMART" id="SM00354">
    <property type="entry name" value="HTH_LACI"/>
    <property type="match status" value="1"/>
</dbReference>
<accession>A0A0P1P3X0</accession>
<dbReference type="InterPro" id="IPR028082">
    <property type="entry name" value="Peripla_BP_I"/>
</dbReference>
<keyword evidence="3" id="KW-0804">Transcription</keyword>
<accession>A0A0P1MIW0</accession>
<accession>A0A0P1LNS2</accession>
<dbReference type="Gene3D" id="3.40.50.2300">
    <property type="match status" value="2"/>
</dbReference>
<dbReference type="EMBL" id="CZVI01000055">
    <property type="protein sequence ID" value="CUS94778.1"/>
    <property type="molecule type" value="Genomic_DNA"/>
</dbReference>
<proteinExistence type="predicted"/>
<dbReference type="Proteomes" id="UP000182200">
    <property type="component" value="Unassembled WGS sequence"/>
</dbReference>
<evidence type="ECO:0000313" key="6">
    <source>
        <dbReference type="EMBL" id="CUS94778.1"/>
    </source>
</evidence>
<dbReference type="Pfam" id="PF00356">
    <property type="entry name" value="LacI"/>
    <property type="match status" value="1"/>
</dbReference>
<dbReference type="InterPro" id="IPR046335">
    <property type="entry name" value="LacI/GalR-like_sensor"/>
</dbReference>
<dbReference type="Proteomes" id="UP000182011">
    <property type="component" value="Unassembled WGS sequence"/>
</dbReference>
<evidence type="ECO:0000256" key="2">
    <source>
        <dbReference type="ARBA" id="ARBA00023125"/>
    </source>
</evidence>
<name>A0A0P1MIW0_9BACT</name>
<gene>
    <name evidence="7" type="ORF">JGI4_01307</name>
    <name evidence="6" type="ORF">JGI8_02048</name>
</gene>
<evidence type="ECO:0000313" key="7">
    <source>
        <dbReference type="EMBL" id="CUU05627.1"/>
    </source>
</evidence>
<accession>A0A0P1LCC9</accession>
<keyword evidence="9" id="KW-1185">Reference proteome</keyword>
<protein>
    <submittedName>
        <fullName evidence="7">Transcriptional regulator, LacI family</fullName>
    </submittedName>
</protein>
<dbReference type="InterPro" id="IPR001387">
    <property type="entry name" value="Cro/C1-type_HTH"/>
</dbReference>
<evidence type="ECO:0000256" key="3">
    <source>
        <dbReference type="ARBA" id="ARBA00023163"/>
    </source>
</evidence>
<dbReference type="InterPro" id="IPR000843">
    <property type="entry name" value="HTH_LacI"/>
</dbReference>
<reference evidence="6 9" key="2">
    <citation type="submission" date="2015-11" db="EMBL/GenBank/DDBJ databases">
        <authorList>
            <person name="Varghese N."/>
        </authorList>
    </citation>
    <scope>NUCLEOTIDE SEQUENCE [LARGE SCALE GENOMIC DNA]</scope>
    <source>
        <strain evidence="6 9">JGI-8</strain>
    </source>
</reference>
<evidence type="ECO:0000313" key="8">
    <source>
        <dbReference type="Proteomes" id="UP000182011"/>
    </source>
</evidence>
<dbReference type="PROSITE" id="PS50932">
    <property type="entry name" value="HTH_LACI_2"/>
    <property type="match status" value="1"/>
</dbReference>
<dbReference type="PANTHER" id="PTHR30146:SF24">
    <property type="entry name" value="XYLOSE OPERON REGULATORY PROTEIN"/>
    <property type="match status" value="1"/>
</dbReference>
<dbReference type="RefSeq" id="WP_075426072.1">
    <property type="nucleotide sequence ID" value="NZ_CZVI01000055.1"/>
</dbReference>
<accession>A0A0P1M146</accession>
<evidence type="ECO:0000259" key="5">
    <source>
        <dbReference type="PROSITE" id="PS50943"/>
    </source>
</evidence>
<organism evidence="7 8">
    <name type="scientific">Candidatus Kryptonium thompsonii</name>
    <dbReference type="NCBI Taxonomy" id="1633631"/>
    <lineage>
        <taxon>Bacteria</taxon>
        <taxon>Pseudomonadati</taxon>
        <taxon>Candidatus Kryptoniota</taxon>
        <taxon>Candidatus Kryptonium</taxon>
    </lineage>
</organism>
<dbReference type="Gene3D" id="1.10.260.40">
    <property type="entry name" value="lambda repressor-like DNA-binding domains"/>
    <property type="match status" value="1"/>
</dbReference>
<dbReference type="PANTHER" id="PTHR30146">
    <property type="entry name" value="LACI-RELATED TRANSCRIPTIONAL REPRESSOR"/>
    <property type="match status" value="1"/>
</dbReference>
<accession>A0A0P1P8V2</accession>
<dbReference type="CDD" id="cd01392">
    <property type="entry name" value="HTH_LacI"/>
    <property type="match status" value="1"/>
</dbReference>
<dbReference type="SUPFAM" id="SSF47413">
    <property type="entry name" value="lambda repressor-like DNA-binding domains"/>
    <property type="match status" value="1"/>
</dbReference>
<accession>A0A0P1MGS3</accession>
<sequence>MNKRVTIKDVAKKTGLSISTISLVINNKGNVSEETKQKVLQAIEELGYYPARSARSLASRKTGNIGFILTEEHFSRSEPFYTKIFLGTEFESRAYNYYVLLTTVPTQFSKSAIPRFLLENNVDGVIFAGKINQKYVKYVEELGLPYILVDYDLSGKKVSAVMIDNVGGGEMATDHLLKLGYRKVAFIGGDIEHPSIRGRFEGFKKALEKAGVECAVDMCVVEEPDTRVINGYRACEKLFTKLKPEAIFAANDAMAIGCLRFLKEKGIKVPDEVAVVGFDDIEACIHVEPRLTTVRVDKEELGVVAVKHLVEMIRKPNSGINRVYLPVKLVVRDSCGAKKKGFYVFDDSKIDESLI</sequence>
<reference evidence="7 8" key="1">
    <citation type="submission" date="2015-11" db="EMBL/GenBank/DDBJ databases">
        <authorList>
            <person name="Zhang Y."/>
            <person name="Guo Z."/>
        </authorList>
    </citation>
    <scope>NUCLEOTIDE SEQUENCE [LARGE SCALE GENOMIC DNA]</scope>
    <source>
        <strain evidence="7">JGI-4</strain>
    </source>
</reference>
<evidence type="ECO:0000256" key="1">
    <source>
        <dbReference type="ARBA" id="ARBA00023015"/>
    </source>
</evidence>
<dbReference type="CDD" id="cd06267">
    <property type="entry name" value="PBP1_LacI_sugar_binding-like"/>
    <property type="match status" value="1"/>
</dbReference>
<evidence type="ECO:0000259" key="4">
    <source>
        <dbReference type="PROSITE" id="PS50932"/>
    </source>
</evidence>
<dbReference type="PROSITE" id="PS50943">
    <property type="entry name" value="HTH_CROC1"/>
    <property type="match status" value="1"/>
</dbReference>
<feature type="domain" description="HTH lacI-type" evidence="4">
    <location>
        <begin position="5"/>
        <end position="59"/>
    </location>
</feature>
<accession>A0A0P1MU64</accession>
<keyword evidence="1" id="KW-0805">Transcription regulation</keyword>
<dbReference type="GO" id="GO:0003700">
    <property type="term" value="F:DNA-binding transcription factor activity"/>
    <property type="evidence" value="ECO:0007669"/>
    <property type="project" value="TreeGrafter"/>
</dbReference>
<dbReference type="Pfam" id="PF13377">
    <property type="entry name" value="Peripla_BP_3"/>
    <property type="match status" value="1"/>
</dbReference>